<dbReference type="InterPro" id="IPR037171">
    <property type="entry name" value="NagB/RpiA_transferase-like"/>
</dbReference>
<dbReference type="PANTHER" id="PTHR43293">
    <property type="entry name" value="ACETATE COA-TRANSFERASE YDIF"/>
    <property type="match status" value="1"/>
</dbReference>
<sequence length="175" mass="18818">MWCVDADQTQLYGGAPVNRFISGDFTLDDSTQLTLPLNQRKLVARRALFEMRKGAVGNVGVGIADGIGLVAREEGCADDFVLTVETGPVGGITSQGVAFGANVNTRAILDMTSQFDFYHGGGLDVCYLSFAEVDQHGNVGVHKFNGKIMGTGGFIDISRNVAKNYFLRNSDGRKF</sequence>
<dbReference type="Gene3D" id="3.40.1080.10">
    <property type="entry name" value="Glutaconate Coenzyme A-transferase"/>
    <property type="match status" value="1"/>
</dbReference>
<dbReference type="PANTHER" id="PTHR43293:SF1">
    <property type="entry name" value="ACETATE COA-TRANSFERASE YDIF"/>
    <property type="match status" value="1"/>
</dbReference>
<protein>
    <submittedName>
        <fullName evidence="1">Propionate CoA-transferase</fullName>
    </submittedName>
</protein>
<dbReference type="EMBL" id="LR134190">
    <property type="protein sequence ID" value="VEB60220.1"/>
    <property type="molecule type" value="Genomic_DNA"/>
</dbReference>
<evidence type="ECO:0000313" key="2">
    <source>
        <dbReference type="Proteomes" id="UP000269208"/>
    </source>
</evidence>
<reference evidence="1 2" key="1">
    <citation type="submission" date="2018-12" db="EMBL/GenBank/DDBJ databases">
        <authorList>
            <consortium name="Pathogen Informatics"/>
        </authorList>
    </citation>
    <scope>NUCLEOTIDE SEQUENCE [LARGE SCALE GENOMIC DNA]</scope>
    <source>
        <strain evidence="1 2">NCTC6754</strain>
    </source>
</reference>
<dbReference type="Proteomes" id="UP000269208">
    <property type="component" value="Chromosome"/>
</dbReference>
<name>A0A3S5DMY5_SALET</name>
<dbReference type="SUPFAM" id="SSF100950">
    <property type="entry name" value="NagB/RpiA/CoA transferase-like"/>
    <property type="match status" value="1"/>
</dbReference>
<dbReference type="GO" id="GO:0016740">
    <property type="term" value="F:transferase activity"/>
    <property type="evidence" value="ECO:0007669"/>
    <property type="project" value="UniProtKB-KW"/>
</dbReference>
<keyword evidence="1" id="KW-0808">Transferase</keyword>
<organism evidence="1 2">
    <name type="scientific">Salmonella enterica I</name>
    <dbReference type="NCBI Taxonomy" id="59201"/>
    <lineage>
        <taxon>Bacteria</taxon>
        <taxon>Pseudomonadati</taxon>
        <taxon>Pseudomonadota</taxon>
        <taxon>Gammaproteobacteria</taxon>
        <taxon>Enterobacterales</taxon>
        <taxon>Enterobacteriaceae</taxon>
        <taxon>Salmonella</taxon>
    </lineage>
</organism>
<dbReference type="AlphaFoldDB" id="A0A3S5DMY5"/>
<accession>A0A3S5DMY5</accession>
<proteinExistence type="predicted"/>
<gene>
    <name evidence="1" type="ORF">NCTC6754_06321</name>
</gene>
<evidence type="ECO:0000313" key="1">
    <source>
        <dbReference type="EMBL" id="VEB60220.1"/>
    </source>
</evidence>